<feature type="domain" description="Acetyl-CoA hydrolase/transferase N-terminal" evidence="6">
    <location>
        <begin position="16"/>
        <end position="245"/>
    </location>
</feature>
<evidence type="ECO:0000256" key="4">
    <source>
        <dbReference type="ARBA" id="ARBA00017958"/>
    </source>
</evidence>
<accession>A0A1B7T8H0</accession>
<organism evidence="8 9">
    <name type="scientific">Hanseniaspora valbyensis NRRL Y-1626</name>
    <dbReference type="NCBI Taxonomy" id="766949"/>
    <lineage>
        <taxon>Eukaryota</taxon>
        <taxon>Fungi</taxon>
        <taxon>Dikarya</taxon>
        <taxon>Ascomycota</taxon>
        <taxon>Saccharomycotina</taxon>
        <taxon>Saccharomycetes</taxon>
        <taxon>Saccharomycodales</taxon>
        <taxon>Saccharomycodaceae</taxon>
        <taxon>Hanseniaspora</taxon>
    </lineage>
</organism>
<feature type="domain" description="Acetyl-CoA hydrolase/transferase C-terminal" evidence="7">
    <location>
        <begin position="346"/>
        <end position="496"/>
    </location>
</feature>
<dbReference type="GO" id="GO:0003986">
    <property type="term" value="F:acetyl-CoA hydrolase activity"/>
    <property type="evidence" value="ECO:0007669"/>
    <property type="project" value="UniProtKB-EC"/>
</dbReference>
<evidence type="ECO:0000313" key="8">
    <source>
        <dbReference type="EMBL" id="OBA25039.1"/>
    </source>
</evidence>
<dbReference type="EC" id="3.1.2.1" evidence="3"/>
<evidence type="ECO:0000256" key="5">
    <source>
        <dbReference type="ARBA" id="ARBA00029672"/>
    </source>
</evidence>
<gene>
    <name evidence="8" type="ORF">HANVADRAFT_54159</name>
</gene>
<dbReference type="Pfam" id="PF02550">
    <property type="entry name" value="AcetylCoA_hydro"/>
    <property type="match status" value="1"/>
</dbReference>
<dbReference type="AlphaFoldDB" id="A0A1B7T8H0"/>
<dbReference type="FunFam" id="3.40.1080.20:FF:000001">
    <property type="entry name" value="Acetyl-CoA hydrolase Ach1"/>
    <property type="match status" value="1"/>
</dbReference>
<dbReference type="GO" id="GO:0006083">
    <property type="term" value="P:acetate metabolic process"/>
    <property type="evidence" value="ECO:0007669"/>
    <property type="project" value="InterPro"/>
</dbReference>
<dbReference type="InterPro" id="IPR026888">
    <property type="entry name" value="AcetylCoA_hyd_C"/>
</dbReference>
<reference evidence="9" key="1">
    <citation type="journal article" date="2016" name="Proc. Natl. Acad. Sci. U.S.A.">
        <title>Comparative genomics of biotechnologically important yeasts.</title>
        <authorList>
            <person name="Riley R."/>
            <person name="Haridas S."/>
            <person name="Wolfe K.H."/>
            <person name="Lopes M.R."/>
            <person name="Hittinger C.T."/>
            <person name="Goeker M."/>
            <person name="Salamov A.A."/>
            <person name="Wisecaver J.H."/>
            <person name="Long T.M."/>
            <person name="Calvey C.H."/>
            <person name="Aerts A.L."/>
            <person name="Barry K.W."/>
            <person name="Choi C."/>
            <person name="Clum A."/>
            <person name="Coughlan A.Y."/>
            <person name="Deshpande S."/>
            <person name="Douglass A.P."/>
            <person name="Hanson S.J."/>
            <person name="Klenk H.-P."/>
            <person name="LaButti K.M."/>
            <person name="Lapidus A."/>
            <person name="Lindquist E.A."/>
            <person name="Lipzen A.M."/>
            <person name="Meier-Kolthoff J.P."/>
            <person name="Ohm R.A."/>
            <person name="Otillar R.P."/>
            <person name="Pangilinan J.L."/>
            <person name="Peng Y."/>
            <person name="Rokas A."/>
            <person name="Rosa C.A."/>
            <person name="Scheuner C."/>
            <person name="Sibirny A.A."/>
            <person name="Slot J.C."/>
            <person name="Stielow J.B."/>
            <person name="Sun H."/>
            <person name="Kurtzman C.P."/>
            <person name="Blackwell M."/>
            <person name="Grigoriev I.V."/>
            <person name="Jeffries T.W."/>
        </authorList>
    </citation>
    <scope>NUCLEOTIDE SEQUENCE [LARGE SCALE GENOMIC DNA]</scope>
    <source>
        <strain evidence="9">NRRL Y-1626</strain>
    </source>
</reference>
<dbReference type="OrthoDB" id="10250396at2759"/>
<comment type="caution">
    <text evidence="8">The sequence shown here is derived from an EMBL/GenBank/DDBJ whole genome shotgun (WGS) entry which is preliminary data.</text>
</comment>
<proteinExistence type="inferred from homology"/>
<dbReference type="FunFam" id="3.30.750.70:FF:000002">
    <property type="entry name" value="Acetyl-CoA hydrolase Ach1"/>
    <property type="match status" value="1"/>
</dbReference>
<dbReference type="InterPro" id="IPR038460">
    <property type="entry name" value="AcetylCoA_hyd_C_sf"/>
</dbReference>
<evidence type="ECO:0000259" key="6">
    <source>
        <dbReference type="Pfam" id="PF02550"/>
    </source>
</evidence>
<keyword evidence="8" id="KW-0378">Hydrolase</keyword>
<evidence type="ECO:0000256" key="1">
    <source>
        <dbReference type="ARBA" id="ARBA00001831"/>
    </source>
</evidence>
<protein>
    <recommendedName>
        <fullName evidence="4">Acetyl-CoA hydrolase</fullName>
        <ecNumber evidence="3">3.1.2.1</ecNumber>
    </recommendedName>
    <alternativeName>
        <fullName evidence="5">Acetyl-CoA deacylase</fullName>
    </alternativeName>
</protein>
<comment type="similarity">
    <text evidence="2">Belongs to the acetyl-CoA hydrolase/transferase family.</text>
</comment>
<name>A0A1B7T8H0_9ASCO</name>
<dbReference type="InterPro" id="IPR003702">
    <property type="entry name" value="ActCoA_hydro_N"/>
</dbReference>
<dbReference type="SUPFAM" id="SSF100950">
    <property type="entry name" value="NagB/RpiA/CoA transferase-like"/>
    <property type="match status" value="2"/>
</dbReference>
<dbReference type="Proteomes" id="UP000092321">
    <property type="component" value="Unassembled WGS sequence"/>
</dbReference>
<sequence>MSAIFKNRVRNKILLNKLVENPLEIVKTHFRDKQHIGFSGFTGIGGPKVIPNALCEYTRHHHLNMPGSEKQMRFNLYVGASCGVEEDKMALENMILKRTPHQVGKQIRKRINSGDTLFFDKNLSLFPQELLYGFYNKDLTLPDPNKTDALPSNVLDIAVIEATGIDEDGGIILGPSVGATPEFLAGASKIIIEVNTTIKEMKGLHDLVLQKNPPYRQPLNYTKVDQRLGSEKLYIDLNKVVAVVESQIEDHIPDNTPADENSAKIASHLITFFKNEVKHNRMPKNLLPLQSGIGNVANSVIGGLANSGFKNLQVFTEVFQDSFLDLFANGSLDVASSTSIRLTPKGMSRLSQNWDSWSKKIILRPQTVSNNPELIRRLGCIAMNTPVEVDIYGHANSTCVLGSKMLNGIGGSREFLTSAKYSIMHTISTRPTPTDPYGITSIVPFVSHVDQTEHDIDAFVTEQGLADLRGLAPRERALEIINKCAHPVYRPILLKYFNDSIKRCNGKMHEPHDLHKCFEMYFNLEERGSMRAFKKTDEKLH</sequence>
<dbReference type="InterPro" id="IPR037171">
    <property type="entry name" value="NagB/RpiA_transferase-like"/>
</dbReference>
<dbReference type="EMBL" id="LXPE01000276">
    <property type="protein sequence ID" value="OBA25039.1"/>
    <property type="molecule type" value="Genomic_DNA"/>
</dbReference>
<dbReference type="PANTHER" id="PTHR43609:SF1">
    <property type="entry name" value="ACETYL-COA HYDROLASE"/>
    <property type="match status" value="1"/>
</dbReference>
<dbReference type="GO" id="GO:0008775">
    <property type="term" value="F:acetate CoA-transferase activity"/>
    <property type="evidence" value="ECO:0007669"/>
    <property type="project" value="InterPro"/>
</dbReference>
<dbReference type="Gene3D" id="3.30.750.70">
    <property type="entry name" value="4-hydroxybutyrate coenzyme like domains"/>
    <property type="match status" value="1"/>
</dbReference>
<evidence type="ECO:0000256" key="2">
    <source>
        <dbReference type="ARBA" id="ARBA00009632"/>
    </source>
</evidence>
<dbReference type="InterPro" id="IPR046433">
    <property type="entry name" value="ActCoA_hydro"/>
</dbReference>
<dbReference type="Gene3D" id="3.40.1080.10">
    <property type="entry name" value="Glutaconate Coenzyme A-transferase"/>
    <property type="match status" value="1"/>
</dbReference>
<evidence type="ECO:0000313" key="9">
    <source>
        <dbReference type="Proteomes" id="UP000092321"/>
    </source>
</evidence>
<evidence type="ECO:0000256" key="3">
    <source>
        <dbReference type="ARBA" id="ARBA00011920"/>
    </source>
</evidence>
<dbReference type="GO" id="GO:0005739">
    <property type="term" value="C:mitochondrion"/>
    <property type="evidence" value="ECO:0007669"/>
    <property type="project" value="TreeGrafter"/>
</dbReference>
<comment type="catalytic activity">
    <reaction evidence="1">
        <text>acetyl-CoA + H2O = acetate + CoA + H(+)</text>
        <dbReference type="Rhea" id="RHEA:20289"/>
        <dbReference type="ChEBI" id="CHEBI:15377"/>
        <dbReference type="ChEBI" id="CHEBI:15378"/>
        <dbReference type="ChEBI" id="CHEBI:30089"/>
        <dbReference type="ChEBI" id="CHEBI:57287"/>
        <dbReference type="ChEBI" id="CHEBI:57288"/>
        <dbReference type="EC" id="3.1.2.1"/>
    </reaction>
</comment>
<dbReference type="PANTHER" id="PTHR43609">
    <property type="entry name" value="ACETYL-COA HYDROLASE"/>
    <property type="match status" value="1"/>
</dbReference>
<dbReference type="Pfam" id="PF13336">
    <property type="entry name" value="AcetylCoA_hyd_C"/>
    <property type="match status" value="1"/>
</dbReference>
<keyword evidence="9" id="KW-1185">Reference proteome</keyword>
<dbReference type="Gene3D" id="3.40.1080.20">
    <property type="entry name" value="Acetyl-CoA hydrolase/transferase C-terminal domain"/>
    <property type="match status" value="1"/>
</dbReference>
<evidence type="ECO:0000259" key="7">
    <source>
        <dbReference type="Pfam" id="PF13336"/>
    </source>
</evidence>